<organism evidence="1 2">
    <name type="scientific">Oryza glaberrima</name>
    <name type="common">African rice</name>
    <dbReference type="NCBI Taxonomy" id="4538"/>
    <lineage>
        <taxon>Eukaryota</taxon>
        <taxon>Viridiplantae</taxon>
        <taxon>Streptophyta</taxon>
        <taxon>Embryophyta</taxon>
        <taxon>Tracheophyta</taxon>
        <taxon>Spermatophyta</taxon>
        <taxon>Magnoliopsida</taxon>
        <taxon>Liliopsida</taxon>
        <taxon>Poales</taxon>
        <taxon>Poaceae</taxon>
        <taxon>BOP clade</taxon>
        <taxon>Oryzoideae</taxon>
        <taxon>Oryzeae</taxon>
        <taxon>Oryzinae</taxon>
        <taxon>Oryza</taxon>
    </lineage>
</organism>
<evidence type="ECO:0000313" key="1">
    <source>
        <dbReference type="EnsemblPlants" id="ORGLA04G0043800.1"/>
    </source>
</evidence>
<dbReference type="AlphaFoldDB" id="I1PJR9"/>
<dbReference type="HOGENOM" id="CLU_1899478_0_0_1"/>
<protein>
    <submittedName>
        <fullName evidence="1">Uncharacterized protein</fullName>
    </submittedName>
</protein>
<dbReference type="Gramene" id="ORGLA04G0043800.1">
    <property type="protein sequence ID" value="ORGLA04G0043800.1"/>
    <property type="gene ID" value="ORGLA04G0043800"/>
</dbReference>
<keyword evidence="2" id="KW-1185">Reference proteome</keyword>
<name>I1PJR9_ORYGL</name>
<evidence type="ECO:0000313" key="2">
    <source>
        <dbReference type="Proteomes" id="UP000007306"/>
    </source>
</evidence>
<proteinExistence type="predicted"/>
<sequence>MSFPMKYPGLPLMLGTLRKVDLQPLFDKSGKGGWNHRQEMQDELSKNLLANFKWRFRVPATGEIHKSPTFHMASARMEISGKAWIGLETLCDEIDKLLFMAAMRVKIGDSATTKGVGTKVLCNIQEKKRVLVIH</sequence>
<reference evidence="1 2" key="2">
    <citation type="submission" date="2018-04" db="EMBL/GenBank/DDBJ databases">
        <title>OglaRS2 (Oryza glaberrima Reference Sequence Version 2).</title>
        <authorList>
            <person name="Zhang J."/>
            <person name="Kudrna D."/>
            <person name="Lee S."/>
            <person name="Talag J."/>
            <person name="Rajasekar S."/>
            <person name="Wing R.A."/>
        </authorList>
    </citation>
    <scope>NUCLEOTIDE SEQUENCE [LARGE SCALE GENOMIC DNA]</scope>
    <source>
        <strain evidence="1 2">cv. IRGC 96717</strain>
    </source>
</reference>
<reference evidence="1" key="1">
    <citation type="submission" date="2015-06" db="UniProtKB">
        <authorList>
            <consortium name="EnsemblPlants"/>
        </authorList>
    </citation>
    <scope>IDENTIFICATION</scope>
</reference>
<accession>I1PJR9</accession>
<dbReference type="EnsemblPlants" id="ORGLA04G0043800.1">
    <property type="protein sequence ID" value="ORGLA04G0043800.1"/>
    <property type="gene ID" value="ORGLA04G0043800"/>
</dbReference>
<dbReference type="Proteomes" id="UP000007306">
    <property type="component" value="Chromosome 4"/>
</dbReference>